<gene>
    <name evidence="1" type="ORF">FSPOR_8733</name>
</gene>
<reference evidence="1 2" key="1">
    <citation type="journal article" date="2018" name="PLoS Pathog.">
        <title>Evolution of structural diversity of trichothecenes, a family of toxins produced by plant pathogenic and entomopathogenic fungi.</title>
        <authorList>
            <person name="Proctor R.H."/>
            <person name="McCormick S.P."/>
            <person name="Kim H.S."/>
            <person name="Cardoza R.E."/>
            <person name="Stanley A.M."/>
            <person name="Lindo L."/>
            <person name="Kelly A."/>
            <person name="Brown D.W."/>
            <person name="Lee T."/>
            <person name="Vaughan M.M."/>
            <person name="Alexander N.J."/>
            <person name="Busman M."/>
            <person name="Gutierrez S."/>
        </authorList>
    </citation>
    <scope>NUCLEOTIDE SEQUENCE [LARGE SCALE GENOMIC DNA]</scope>
    <source>
        <strain evidence="1 2">NRRL 3299</strain>
    </source>
</reference>
<accession>A0A395RT29</accession>
<keyword evidence="2" id="KW-1185">Reference proteome</keyword>
<organism evidence="1 2">
    <name type="scientific">Fusarium sporotrichioides</name>
    <dbReference type="NCBI Taxonomy" id="5514"/>
    <lineage>
        <taxon>Eukaryota</taxon>
        <taxon>Fungi</taxon>
        <taxon>Dikarya</taxon>
        <taxon>Ascomycota</taxon>
        <taxon>Pezizomycotina</taxon>
        <taxon>Sordariomycetes</taxon>
        <taxon>Hypocreomycetidae</taxon>
        <taxon>Hypocreales</taxon>
        <taxon>Nectriaceae</taxon>
        <taxon>Fusarium</taxon>
    </lineage>
</organism>
<comment type="caution">
    <text evidence="1">The sequence shown here is derived from an EMBL/GenBank/DDBJ whole genome shotgun (WGS) entry which is preliminary data.</text>
</comment>
<dbReference type="AlphaFoldDB" id="A0A395RT29"/>
<dbReference type="EMBL" id="PXOF01000134">
    <property type="protein sequence ID" value="RGP63261.1"/>
    <property type="molecule type" value="Genomic_DNA"/>
</dbReference>
<evidence type="ECO:0000313" key="1">
    <source>
        <dbReference type="EMBL" id="RGP63261.1"/>
    </source>
</evidence>
<protein>
    <submittedName>
        <fullName evidence="1">Uncharacterized protein</fullName>
    </submittedName>
</protein>
<proteinExistence type="predicted"/>
<name>A0A395RT29_FUSSP</name>
<dbReference type="Proteomes" id="UP000266152">
    <property type="component" value="Unassembled WGS sequence"/>
</dbReference>
<evidence type="ECO:0000313" key="2">
    <source>
        <dbReference type="Proteomes" id="UP000266152"/>
    </source>
</evidence>
<sequence length="227" mass="25974">MELQSSERSHSGEMLKYRIVWDTGFVELSSEVIAEHKEFEQLFDVLEPSLACLDVGPGCPCLAQILLYFLLERHYSDRSNFECYCDMDERERKGFHRFVRALEIYRRAMVWKLPALSYLATEAFAKEAKSLKFAEIIQHLSSETWIFGNSDEHYALAELIADRAGHIGDGELEEKGLTAEIDIWGASSHVSDRLVAGLLMQRERIKALLRHIQSLAEDEEGSEDEEG</sequence>